<keyword evidence="7" id="KW-0597">Phosphoprotein</keyword>
<dbReference type="EC" id="3.4.19.12" evidence="5"/>
<gene>
    <name evidence="16" type="ORF">QYM36_001188</name>
</gene>
<evidence type="ECO:0000256" key="5">
    <source>
        <dbReference type="ARBA" id="ARBA00012759"/>
    </source>
</evidence>
<dbReference type="GO" id="GO:0005813">
    <property type="term" value="C:centrosome"/>
    <property type="evidence" value="ECO:0007669"/>
    <property type="project" value="UniProtKB-SubCell"/>
</dbReference>
<comment type="subcellular location">
    <subcellularLocation>
        <location evidence="2">Cytoplasm</location>
        <location evidence="2">Cytoskeleton</location>
        <location evidence="2">Microtubule organizing center</location>
        <location evidence="2">Centrosome</location>
    </subcellularLocation>
    <subcellularLocation>
        <location evidence="3">Cytoplasm</location>
        <location evidence="3">Perinuclear region</location>
    </subcellularLocation>
</comment>
<dbReference type="PROSITE" id="PS50245">
    <property type="entry name" value="CAP_GLY_2"/>
    <property type="match status" value="1"/>
</dbReference>
<reference evidence="16" key="1">
    <citation type="submission" date="2023-07" db="EMBL/GenBank/DDBJ databases">
        <title>Chromosome-level genome assembly of Artemia franciscana.</title>
        <authorList>
            <person name="Jo E."/>
        </authorList>
    </citation>
    <scope>NUCLEOTIDE SEQUENCE</scope>
    <source>
        <tissue evidence="16">Whole body</tissue>
    </source>
</reference>
<dbReference type="GO" id="GO:0016579">
    <property type="term" value="P:protein deubiquitination"/>
    <property type="evidence" value="ECO:0007669"/>
    <property type="project" value="InterPro"/>
</dbReference>
<keyword evidence="17" id="KW-1185">Reference proteome</keyword>
<dbReference type="PANTHER" id="PTHR11830">
    <property type="entry name" value="40S RIBOSOMAL PROTEIN S3A"/>
    <property type="match status" value="1"/>
</dbReference>
<evidence type="ECO:0000256" key="9">
    <source>
        <dbReference type="ARBA" id="ARBA00022723"/>
    </source>
</evidence>
<evidence type="ECO:0000256" key="7">
    <source>
        <dbReference type="ARBA" id="ARBA00022553"/>
    </source>
</evidence>
<evidence type="ECO:0000259" key="14">
    <source>
        <dbReference type="PROSITE" id="PS50235"/>
    </source>
</evidence>
<dbReference type="InterPro" id="IPR028889">
    <property type="entry name" value="USP"/>
</dbReference>
<sequence>MMASPADYSLLWHFNTSGHEFSGFGLPLNDDFSGKSLDFDIGSRVEICATSENRAGIVRWIGYLGTTGQRLTVGIEMDQHFPGGTDGMLNGRRYFSCPLGKGHFVDAALCLPCIMRSPPLPPPVSSVDWQYPFSVPPSSPNSMLSKSSLRKTFGNKECNAVIGTVPPVSSDDVIKICGKFKGIQGHHNSCYLDATLFCMFTFTSVFDSLIYRPQEAEDIPQYNEVQRVLREDIVNPLRTNLFVRADRVMKLRTLLENLGDVSGLTSEEKDPEEFLNCLLSQVLKVEPLLKLSSGQDAYFYQLFVEKEEGLILPTVQHLFERSFLTSGIKLKEVPSCLIVQMPRFGKSYKMYEFVMPSLLLDVTDIIEDSPRQCIVCGKLARVECIECMGQCGTGLESTAFCEPCIKTVHTHRTRANHKIKQLSVPSDFVMVQEHCQLPRLYMELFAVVCIATSHYVAFSKCGNGPDAPWCFFDSMADRKGEQHGYNIPEMQPCPELGQWLREEWDHSVLNSPVGRESVPELVKRLFSDAYLCLYQSTDVMMYR</sequence>
<keyword evidence="12" id="KW-0788">Thiol protease</keyword>
<dbReference type="Pfam" id="PF00443">
    <property type="entry name" value="UCH"/>
    <property type="match status" value="1"/>
</dbReference>
<evidence type="ECO:0000256" key="3">
    <source>
        <dbReference type="ARBA" id="ARBA00004556"/>
    </source>
</evidence>
<protein>
    <recommendedName>
        <fullName evidence="5">ubiquitinyl hydrolase 1</fullName>
        <ecNumber evidence="5">3.4.19.12</ecNumber>
    </recommendedName>
</protein>
<dbReference type="InterPro" id="IPR036859">
    <property type="entry name" value="CAP-Gly_dom_sf"/>
</dbReference>
<evidence type="ECO:0000256" key="4">
    <source>
        <dbReference type="ARBA" id="ARBA00009085"/>
    </source>
</evidence>
<feature type="domain" description="USP" evidence="14">
    <location>
        <begin position="181"/>
        <end position="537"/>
    </location>
</feature>
<proteinExistence type="inferred from homology"/>
<dbReference type="Gene3D" id="3.90.70.10">
    <property type="entry name" value="Cysteine proteinases"/>
    <property type="match status" value="1"/>
</dbReference>
<accession>A0AA88I9Y2</accession>
<dbReference type="Pfam" id="PF01302">
    <property type="entry name" value="CAP_GLY"/>
    <property type="match status" value="1"/>
</dbReference>
<evidence type="ECO:0000256" key="1">
    <source>
        <dbReference type="ARBA" id="ARBA00000707"/>
    </source>
</evidence>
<evidence type="ECO:0000256" key="2">
    <source>
        <dbReference type="ARBA" id="ARBA00004300"/>
    </source>
</evidence>
<keyword evidence="9" id="KW-0479">Metal-binding</keyword>
<dbReference type="GO" id="GO:0004843">
    <property type="term" value="F:cysteine-type deubiquitinase activity"/>
    <property type="evidence" value="ECO:0007669"/>
    <property type="project" value="UniProtKB-EC"/>
</dbReference>
<keyword evidence="10" id="KW-0833">Ubl conjugation pathway</keyword>
<dbReference type="Gene3D" id="2.30.30.190">
    <property type="entry name" value="CAP Gly-rich-like domain"/>
    <property type="match status" value="1"/>
</dbReference>
<evidence type="ECO:0000256" key="13">
    <source>
        <dbReference type="ARBA" id="ARBA00022833"/>
    </source>
</evidence>
<dbReference type="GO" id="GO:0048471">
    <property type="term" value="C:perinuclear region of cytoplasm"/>
    <property type="evidence" value="ECO:0007669"/>
    <property type="project" value="UniProtKB-SubCell"/>
</dbReference>
<evidence type="ECO:0000313" key="16">
    <source>
        <dbReference type="EMBL" id="KAK2724610.1"/>
    </source>
</evidence>
<dbReference type="GO" id="GO:0046872">
    <property type="term" value="F:metal ion binding"/>
    <property type="evidence" value="ECO:0007669"/>
    <property type="project" value="UniProtKB-KW"/>
</dbReference>
<evidence type="ECO:0000256" key="8">
    <source>
        <dbReference type="ARBA" id="ARBA00022670"/>
    </source>
</evidence>
<keyword evidence="8" id="KW-0645">Protease</keyword>
<dbReference type="SMART" id="SM01052">
    <property type="entry name" value="CAP_GLY"/>
    <property type="match status" value="1"/>
</dbReference>
<dbReference type="SUPFAM" id="SSF74924">
    <property type="entry name" value="Cap-Gly domain"/>
    <property type="match status" value="1"/>
</dbReference>
<evidence type="ECO:0000259" key="15">
    <source>
        <dbReference type="PROSITE" id="PS50245"/>
    </source>
</evidence>
<dbReference type="InterPro" id="IPR038765">
    <property type="entry name" value="Papain-like_cys_pep_sf"/>
</dbReference>
<keyword evidence="6" id="KW-0963">Cytoplasm</keyword>
<dbReference type="PROSITE" id="PS50235">
    <property type="entry name" value="USP_3"/>
    <property type="match status" value="1"/>
</dbReference>
<dbReference type="InterPro" id="IPR000938">
    <property type="entry name" value="CAP-Gly_domain"/>
</dbReference>
<name>A0AA88I9Y2_ARTSF</name>
<evidence type="ECO:0000256" key="6">
    <source>
        <dbReference type="ARBA" id="ARBA00022490"/>
    </source>
</evidence>
<dbReference type="EMBL" id="JAVRJZ010000003">
    <property type="protein sequence ID" value="KAK2724610.1"/>
    <property type="molecule type" value="Genomic_DNA"/>
</dbReference>
<dbReference type="AlphaFoldDB" id="A0AA88I9Y2"/>
<feature type="domain" description="CAP-Gly" evidence="15">
    <location>
        <begin position="73"/>
        <end position="106"/>
    </location>
</feature>
<evidence type="ECO:0000256" key="12">
    <source>
        <dbReference type="ARBA" id="ARBA00022807"/>
    </source>
</evidence>
<keyword evidence="11" id="KW-0378">Hydrolase</keyword>
<dbReference type="InterPro" id="IPR001394">
    <property type="entry name" value="Peptidase_C19_UCH"/>
</dbReference>
<comment type="catalytic activity">
    <reaction evidence="1">
        <text>Thiol-dependent hydrolysis of ester, thioester, amide, peptide and isopeptide bonds formed by the C-terminal Gly of ubiquitin (a 76-residue protein attached to proteins as an intracellular targeting signal).</text>
        <dbReference type="EC" id="3.4.19.12"/>
    </reaction>
</comment>
<dbReference type="GO" id="GO:0006508">
    <property type="term" value="P:proteolysis"/>
    <property type="evidence" value="ECO:0007669"/>
    <property type="project" value="UniProtKB-KW"/>
</dbReference>
<comment type="caution">
    <text evidence="16">The sequence shown here is derived from an EMBL/GenBank/DDBJ whole genome shotgun (WGS) entry which is preliminary data.</text>
</comment>
<organism evidence="16 17">
    <name type="scientific">Artemia franciscana</name>
    <name type="common">Brine shrimp</name>
    <name type="synonym">Artemia sanfranciscana</name>
    <dbReference type="NCBI Taxonomy" id="6661"/>
    <lineage>
        <taxon>Eukaryota</taxon>
        <taxon>Metazoa</taxon>
        <taxon>Ecdysozoa</taxon>
        <taxon>Arthropoda</taxon>
        <taxon>Crustacea</taxon>
        <taxon>Branchiopoda</taxon>
        <taxon>Anostraca</taxon>
        <taxon>Artemiidae</taxon>
        <taxon>Artemia</taxon>
    </lineage>
</organism>
<evidence type="ECO:0000256" key="11">
    <source>
        <dbReference type="ARBA" id="ARBA00022801"/>
    </source>
</evidence>
<comment type="similarity">
    <text evidence="4">Belongs to the peptidase C19 family.</text>
</comment>
<dbReference type="SUPFAM" id="SSF54001">
    <property type="entry name" value="Cysteine proteinases"/>
    <property type="match status" value="1"/>
</dbReference>
<keyword evidence="13" id="KW-0862">Zinc</keyword>
<dbReference type="Proteomes" id="UP001187531">
    <property type="component" value="Unassembled WGS sequence"/>
</dbReference>
<dbReference type="EMBL" id="JAVRJZ010000003">
    <property type="protein sequence ID" value="KAK2724607.1"/>
    <property type="molecule type" value="Genomic_DNA"/>
</dbReference>
<dbReference type="FunFam" id="3.90.70.10:FF:000009">
    <property type="entry name" value="Putative ubiquitin carboxyl-terminal hydrolase CYLD"/>
    <property type="match status" value="1"/>
</dbReference>
<evidence type="ECO:0000313" key="17">
    <source>
        <dbReference type="Proteomes" id="UP001187531"/>
    </source>
</evidence>
<evidence type="ECO:0000256" key="10">
    <source>
        <dbReference type="ARBA" id="ARBA00022786"/>
    </source>
</evidence>